<comment type="caution">
    <text evidence="3">The sequence shown here is derived from an EMBL/GenBank/DDBJ whole genome shotgun (WGS) entry which is preliminary data.</text>
</comment>
<dbReference type="Proteomes" id="UP000298030">
    <property type="component" value="Unassembled WGS sequence"/>
</dbReference>
<dbReference type="AlphaFoldDB" id="A0A4Y7TDE0"/>
<accession>A0A4Y7TDE0</accession>
<dbReference type="EMBL" id="QPFP01000093">
    <property type="protein sequence ID" value="TEB22357.1"/>
    <property type="molecule type" value="Genomic_DNA"/>
</dbReference>
<organism evidence="3 4">
    <name type="scientific">Coprinellus micaceus</name>
    <name type="common">Glistening ink-cap mushroom</name>
    <name type="synonym">Coprinus micaceus</name>
    <dbReference type="NCBI Taxonomy" id="71717"/>
    <lineage>
        <taxon>Eukaryota</taxon>
        <taxon>Fungi</taxon>
        <taxon>Dikarya</taxon>
        <taxon>Basidiomycota</taxon>
        <taxon>Agaricomycotina</taxon>
        <taxon>Agaricomycetes</taxon>
        <taxon>Agaricomycetidae</taxon>
        <taxon>Agaricales</taxon>
        <taxon>Agaricineae</taxon>
        <taxon>Psathyrellaceae</taxon>
        <taxon>Coprinellus</taxon>
    </lineage>
</organism>
<feature type="chain" id="PRO_5039865469" evidence="1">
    <location>
        <begin position="24"/>
        <end position="50"/>
    </location>
</feature>
<evidence type="ECO:0000313" key="2">
    <source>
        <dbReference type="EMBL" id="TEB22357.1"/>
    </source>
</evidence>
<feature type="signal peptide" evidence="1">
    <location>
        <begin position="1"/>
        <end position="23"/>
    </location>
</feature>
<keyword evidence="4" id="KW-1185">Reference proteome</keyword>
<evidence type="ECO:0000313" key="3">
    <source>
        <dbReference type="EMBL" id="TEB31958.1"/>
    </source>
</evidence>
<evidence type="ECO:0000256" key="1">
    <source>
        <dbReference type="SAM" id="SignalP"/>
    </source>
</evidence>
<evidence type="ECO:0000313" key="4">
    <source>
        <dbReference type="Proteomes" id="UP000298030"/>
    </source>
</evidence>
<gene>
    <name evidence="2" type="ORF">FA13DRAFT_1799018</name>
    <name evidence="3" type="ORF">FA13DRAFT_1813728</name>
</gene>
<name>A0A4Y7TDE0_COPMI</name>
<keyword evidence="1" id="KW-0732">Signal</keyword>
<protein>
    <submittedName>
        <fullName evidence="3">Uncharacterized protein</fullName>
    </submittedName>
</protein>
<dbReference type="EMBL" id="QPFP01000017">
    <property type="protein sequence ID" value="TEB31958.1"/>
    <property type="molecule type" value="Genomic_DNA"/>
</dbReference>
<reference evidence="3 4" key="1">
    <citation type="journal article" date="2019" name="Nat. Ecol. Evol.">
        <title>Megaphylogeny resolves global patterns of mushroom evolution.</title>
        <authorList>
            <person name="Varga T."/>
            <person name="Krizsan K."/>
            <person name="Foldi C."/>
            <person name="Dima B."/>
            <person name="Sanchez-Garcia M."/>
            <person name="Sanchez-Ramirez S."/>
            <person name="Szollosi G.J."/>
            <person name="Szarkandi J.G."/>
            <person name="Papp V."/>
            <person name="Albert L."/>
            <person name="Andreopoulos W."/>
            <person name="Angelini C."/>
            <person name="Antonin V."/>
            <person name="Barry K.W."/>
            <person name="Bougher N.L."/>
            <person name="Buchanan P."/>
            <person name="Buyck B."/>
            <person name="Bense V."/>
            <person name="Catcheside P."/>
            <person name="Chovatia M."/>
            <person name="Cooper J."/>
            <person name="Damon W."/>
            <person name="Desjardin D."/>
            <person name="Finy P."/>
            <person name="Geml J."/>
            <person name="Haridas S."/>
            <person name="Hughes K."/>
            <person name="Justo A."/>
            <person name="Karasinski D."/>
            <person name="Kautmanova I."/>
            <person name="Kiss B."/>
            <person name="Kocsube S."/>
            <person name="Kotiranta H."/>
            <person name="LaButti K.M."/>
            <person name="Lechner B.E."/>
            <person name="Liimatainen K."/>
            <person name="Lipzen A."/>
            <person name="Lukacs Z."/>
            <person name="Mihaltcheva S."/>
            <person name="Morgado L.N."/>
            <person name="Niskanen T."/>
            <person name="Noordeloos M.E."/>
            <person name="Ohm R.A."/>
            <person name="Ortiz-Santana B."/>
            <person name="Ovrebo C."/>
            <person name="Racz N."/>
            <person name="Riley R."/>
            <person name="Savchenko A."/>
            <person name="Shiryaev A."/>
            <person name="Soop K."/>
            <person name="Spirin V."/>
            <person name="Szebenyi C."/>
            <person name="Tomsovsky M."/>
            <person name="Tulloss R.E."/>
            <person name="Uehling J."/>
            <person name="Grigoriev I.V."/>
            <person name="Vagvolgyi C."/>
            <person name="Papp T."/>
            <person name="Martin F.M."/>
            <person name="Miettinen O."/>
            <person name="Hibbett D.S."/>
            <person name="Nagy L.G."/>
        </authorList>
    </citation>
    <scope>NUCLEOTIDE SEQUENCE [LARGE SCALE GENOMIC DNA]</scope>
    <source>
        <strain evidence="3 4">FP101781</strain>
    </source>
</reference>
<proteinExistence type="predicted"/>
<sequence>MQFKLSVVLVSTVAICFATMVAASPIPAPLPEVAAREPAPQACQISRTCF</sequence>